<name>A0A8S9QCX2_BRACR</name>
<gene>
    <name evidence="1" type="ORF">F2Q69_00022263</name>
</gene>
<dbReference type="EMBL" id="QGKX02001290">
    <property type="protein sequence ID" value="KAF3537552.1"/>
    <property type="molecule type" value="Genomic_DNA"/>
</dbReference>
<dbReference type="Proteomes" id="UP000712600">
    <property type="component" value="Unassembled WGS sequence"/>
</dbReference>
<dbReference type="AlphaFoldDB" id="A0A8S9QCX2"/>
<comment type="caution">
    <text evidence="1">The sequence shown here is derived from an EMBL/GenBank/DDBJ whole genome shotgun (WGS) entry which is preliminary data.</text>
</comment>
<organism evidence="1 2">
    <name type="scientific">Brassica cretica</name>
    <name type="common">Mustard</name>
    <dbReference type="NCBI Taxonomy" id="69181"/>
    <lineage>
        <taxon>Eukaryota</taxon>
        <taxon>Viridiplantae</taxon>
        <taxon>Streptophyta</taxon>
        <taxon>Embryophyta</taxon>
        <taxon>Tracheophyta</taxon>
        <taxon>Spermatophyta</taxon>
        <taxon>Magnoliopsida</taxon>
        <taxon>eudicotyledons</taxon>
        <taxon>Gunneridae</taxon>
        <taxon>Pentapetalae</taxon>
        <taxon>rosids</taxon>
        <taxon>malvids</taxon>
        <taxon>Brassicales</taxon>
        <taxon>Brassicaceae</taxon>
        <taxon>Brassiceae</taxon>
        <taxon>Brassica</taxon>
    </lineage>
</organism>
<accession>A0A8S9QCX2</accession>
<protein>
    <submittedName>
        <fullName evidence="1">Uncharacterized protein</fullName>
    </submittedName>
</protein>
<evidence type="ECO:0000313" key="2">
    <source>
        <dbReference type="Proteomes" id="UP000712600"/>
    </source>
</evidence>
<evidence type="ECO:0000313" key="1">
    <source>
        <dbReference type="EMBL" id="KAF3537552.1"/>
    </source>
</evidence>
<sequence>MVWRSSFYSSEAFFTDYGDIAVLVRSGGAGVVLINQLEMMGIMVLIGRLA</sequence>
<reference evidence="1" key="1">
    <citation type="submission" date="2019-12" db="EMBL/GenBank/DDBJ databases">
        <title>Genome sequencing and annotation of Brassica cretica.</title>
        <authorList>
            <person name="Studholme D.J."/>
            <person name="Sarris P."/>
        </authorList>
    </citation>
    <scope>NUCLEOTIDE SEQUENCE</scope>
    <source>
        <strain evidence="1">PFS-109/04</strain>
        <tissue evidence="1">Leaf</tissue>
    </source>
</reference>
<proteinExistence type="predicted"/>